<comment type="caution">
    <text evidence="2">The sequence shown here is derived from an EMBL/GenBank/DDBJ whole genome shotgun (WGS) entry which is preliminary data.</text>
</comment>
<sequence>MLPAAAAAAASGLNNKPVFTFTRRKLQMEIVVTSPQHLGHRSRASKLAEKLDAILRSSPWMRRKVVIQPQINNQSQRGFSNPASPRRVSNHSTATPPLHPHQEVIDASSGSTNEKHRKHLRNCTEMEKQAMATFQRFVRLWRDRRRRSEQAALNIVNGSGGTHQSTNGNHNLAGRQVGKARRELDAHSSNVLNILSRRVVGEVPALKFFDEDKGDHSPQSVIISANKPQTPTIGEMMTSSSFRGESRTSSLRRVTPRGVCYTLDSSGCRRIKMESDAVTVERATSKTLRRRMIRRVKVKHQAINRVTDDFRRSKNALTAKLGSQLALRQAEGEEMFSKRLSLLLSDNVELPPHMAAKELALARLRFKKANLAASCQTLAVLGAALHHIESAGEVSGREISSGEQHFLELLRCAVEGDHALTPLLVDGILGQFSAEQRQKPLVAVRTRSACLEC</sequence>
<keyword evidence="3" id="KW-1185">Reference proteome</keyword>
<gene>
    <name evidence="2" type="ORF">PHMEG_000314</name>
</gene>
<dbReference type="AlphaFoldDB" id="A0A225X5W0"/>
<feature type="compositionally biased region" description="Low complexity" evidence="1">
    <location>
        <begin position="238"/>
        <end position="249"/>
    </location>
</feature>
<feature type="region of interest" description="Disordered" evidence="1">
    <location>
        <begin position="230"/>
        <end position="249"/>
    </location>
</feature>
<evidence type="ECO:0000313" key="2">
    <source>
        <dbReference type="EMBL" id="OWZ24630.1"/>
    </source>
</evidence>
<reference evidence="3" key="1">
    <citation type="submission" date="2017-03" db="EMBL/GenBank/DDBJ databases">
        <title>Phytopthora megakarya and P. palmivora, two closely related causual agents of cacao black pod achieved similar genome size and gene model numbers by different mechanisms.</title>
        <authorList>
            <person name="Ali S."/>
            <person name="Shao J."/>
            <person name="Larry D.J."/>
            <person name="Kronmiller B."/>
            <person name="Shen D."/>
            <person name="Strem M.D."/>
            <person name="Melnick R.L."/>
            <person name="Guiltinan M.J."/>
            <person name="Tyler B.M."/>
            <person name="Meinhardt L.W."/>
            <person name="Bailey B.A."/>
        </authorList>
    </citation>
    <scope>NUCLEOTIDE SEQUENCE [LARGE SCALE GENOMIC DNA]</scope>
    <source>
        <strain evidence="3">zdho120</strain>
    </source>
</reference>
<dbReference type="Proteomes" id="UP000198211">
    <property type="component" value="Unassembled WGS sequence"/>
</dbReference>
<protein>
    <submittedName>
        <fullName evidence="2">Uncharacterized protein</fullName>
    </submittedName>
</protein>
<evidence type="ECO:0000313" key="3">
    <source>
        <dbReference type="Proteomes" id="UP000198211"/>
    </source>
</evidence>
<proteinExistence type="predicted"/>
<dbReference type="EMBL" id="NBNE01000007">
    <property type="protein sequence ID" value="OWZ24630.1"/>
    <property type="molecule type" value="Genomic_DNA"/>
</dbReference>
<name>A0A225X5W0_9STRA</name>
<organism evidence="2 3">
    <name type="scientific">Phytophthora megakarya</name>
    <dbReference type="NCBI Taxonomy" id="4795"/>
    <lineage>
        <taxon>Eukaryota</taxon>
        <taxon>Sar</taxon>
        <taxon>Stramenopiles</taxon>
        <taxon>Oomycota</taxon>
        <taxon>Peronosporomycetes</taxon>
        <taxon>Peronosporales</taxon>
        <taxon>Peronosporaceae</taxon>
        <taxon>Phytophthora</taxon>
    </lineage>
</organism>
<dbReference type="OrthoDB" id="162570at2759"/>
<feature type="region of interest" description="Disordered" evidence="1">
    <location>
        <begin position="71"/>
        <end position="117"/>
    </location>
</feature>
<feature type="compositionally biased region" description="Polar residues" evidence="1">
    <location>
        <begin position="71"/>
        <end position="83"/>
    </location>
</feature>
<evidence type="ECO:0000256" key="1">
    <source>
        <dbReference type="SAM" id="MobiDB-lite"/>
    </source>
</evidence>
<accession>A0A225X5W0</accession>